<feature type="region of interest" description="Disordered" evidence="13">
    <location>
        <begin position="1"/>
        <end position="52"/>
    </location>
</feature>
<comment type="function">
    <text evidence="7 10 11">Participates actively in the response to hyperosmotic and heat shock by preventing the aggregation of stress-denatured proteins, in association with DnaK and GrpE. It is the nucleotide exchange factor for DnaK and may function as a thermosensor. Unfolded proteins bind initially to DnaJ; upon interaction with the DnaJ-bound protein, DnaK hydrolyzes its bound ATP, resulting in the formation of a stable complex. GrpE releases ADP from DnaK; ATP binding to DnaK triggers the release of the substrate protein, thus completing the reaction cycle. Several rounds of ATP-dependent interactions between DnaJ, DnaK and GrpE are required for fully efficient folding.</text>
</comment>
<accession>A0A7X2IX66</accession>
<dbReference type="InterPro" id="IPR013805">
    <property type="entry name" value="GrpE_CC"/>
</dbReference>
<evidence type="ECO:0000256" key="13">
    <source>
        <dbReference type="SAM" id="MobiDB-lite"/>
    </source>
</evidence>
<dbReference type="FunFam" id="2.30.22.10:FF:000001">
    <property type="entry name" value="Protein GrpE"/>
    <property type="match status" value="1"/>
</dbReference>
<dbReference type="GO" id="GO:0005737">
    <property type="term" value="C:cytoplasm"/>
    <property type="evidence" value="ECO:0007669"/>
    <property type="project" value="UniProtKB-SubCell"/>
</dbReference>
<sequence length="191" mass="21771">MAEEKRTENVEEIFEETASPAAEEAGGIPEESAVEETSEANEASKIEELEAKAEESENRLLRLQADYENYRRRVKLDQEAAHKYRAQSLISEILPALDNFERALQIEAADESSKSLLQGMEMVYRQLIQALQSEGVEKIEALHQPFDPHLHQAVMQVEDSSYEPNTVLEELQKGYKLKDRVIRPAMVKVNQ</sequence>
<dbReference type="PANTHER" id="PTHR21237">
    <property type="entry name" value="GRPE PROTEIN"/>
    <property type="match status" value="1"/>
</dbReference>
<keyword evidence="5 10" id="KW-0346">Stress response</keyword>
<gene>
    <name evidence="10 14" type="primary">grpE</name>
    <name evidence="14" type="ORF">GJU40_03930</name>
</gene>
<evidence type="ECO:0000313" key="14">
    <source>
        <dbReference type="EMBL" id="MRX71321.1"/>
    </source>
</evidence>
<comment type="subcellular location">
    <subcellularLocation>
        <location evidence="1 10">Cytoplasm</location>
    </subcellularLocation>
</comment>
<dbReference type="Proteomes" id="UP000448867">
    <property type="component" value="Unassembled WGS sequence"/>
</dbReference>
<dbReference type="Pfam" id="PF01025">
    <property type="entry name" value="GrpE"/>
    <property type="match status" value="1"/>
</dbReference>
<feature type="compositionally biased region" description="Basic and acidic residues" evidence="13">
    <location>
        <begin position="42"/>
        <end position="52"/>
    </location>
</feature>
<organism evidence="14 15">
    <name type="scientific">Metabacillus lacus</name>
    <dbReference type="NCBI Taxonomy" id="1983721"/>
    <lineage>
        <taxon>Bacteria</taxon>
        <taxon>Bacillati</taxon>
        <taxon>Bacillota</taxon>
        <taxon>Bacilli</taxon>
        <taxon>Bacillales</taxon>
        <taxon>Bacillaceae</taxon>
        <taxon>Metabacillus</taxon>
    </lineage>
</organism>
<evidence type="ECO:0000256" key="5">
    <source>
        <dbReference type="ARBA" id="ARBA00023016"/>
    </source>
</evidence>
<dbReference type="PANTHER" id="PTHR21237:SF23">
    <property type="entry name" value="GRPE PROTEIN HOMOLOG, MITOCHONDRIAL"/>
    <property type="match status" value="1"/>
</dbReference>
<evidence type="ECO:0000256" key="6">
    <source>
        <dbReference type="ARBA" id="ARBA00023186"/>
    </source>
</evidence>
<dbReference type="AlphaFoldDB" id="A0A7X2IX66"/>
<evidence type="ECO:0000256" key="10">
    <source>
        <dbReference type="HAMAP-Rule" id="MF_01151"/>
    </source>
</evidence>
<dbReference type="InterPro" id="IPR009012">
    <property type="entry name" value="GrpE_head"/>
</dbReference>
<dbReference type="PROSITE" id="PS01071">
    <property type="entry name" value="GRPE"/>
    <property type="match status" value="1"/>
</dbReference>
<evidence type="ECO:0000313" key="15">
    <source>
        <dbReference type="Proteomes" id="UP000448867"/>
    </source>
</evidence>
<dbReference type="HAMAP" id="MF_01151">
    <property type="entry name" value="GrpE"/>
    <property type="match status" value="1"/>
</dbReference>
<dbReference type="RefSeq" id="WP_343031378.1">
    <property type="nucleotide sequence ID" value="NZ_WKKI01000004.1"/>
</dbReference>
<keyword evidence="4 10" id="KW-0963">Cytoplasm</keyword>
<dbReference type="GO" id="GO:0042803">
    <property type="term" value="F:protein homodimerization activity"/>
    <property type="evidence" value="ECO:0007669"/>
    <property type="project" value="InterPro"/>
</dbReference>
<dbReference type="NCBIfam" id="NF010738">
    <property type="entry name" value="PRK14140.1"/>
    <property type="match status" value="1"/>
</dbReference>
<dbReference type="GO" id="GO:0051087">
    <property type="term" value="F:protein-folding chaperone binding"/>
    <property type="evidence" value="ECO:0007669"/>
    <property type="project" value="InterPro"/>
</dbReference>
<dbReference type="FunFam" id="3.90.20.20:FF:000002">
    <property type="entry name" value="Protein GrpE"/>
    <property type="match status" value="1"/>
</dbReference>
<evidence type="ECO:0000256" key="4">
    <source>
        <dbReference type="ARBA" id="ARBA00022490"/>
    </source>
</evidence>
<feature type="compositionally biased region" description="Low complexity" evidence="13">
    <location>
        <begin position="18"/>
        <end position="31"/>
    </location>
</feature>
<name>A0A7X2IX66_9BACI</name>
<evidence type="ECO:0000256" key="1">
    <source>
        <dbReference type="ARBA" id="ARBA00004496"/>
    </source>
</evidence>
<dbReference type="Gene3D" id="2.30.22.10">
    <property type="entry name" value="Head domain of nucleotide exchange factor GrpE"/>
    <property type="match status" value="1"/>
</dbReference>
<comment type="subunit">
    <text evidence="3 10">Homodimer.</text>
</comment>
<reference evidence="14 15" key="1">
    <citation type="submission" date="2019-11" db="EMBL/GenBank/DDBJ databases">
        <title>Bacillus lacus genome.</title>
        <authorList>
            <person name="Allen C.J."/>
            <person name="Newman J.D."/>
        </authorList>
    </citation>
    <scope>NUCLEOTIDE SEQUENCE [LARGE SCALE GENOMIC DNA]</scope>
    <source>
        <strain evidence="14 15">KCTC 33946</strain>
    </source>
</reference>
<evidence type="ECO:0000256" key="3">
    <source>
        <dbReference type="ARBA" id="ARBA00011738"/>
    </source>
</evidence>
<dbReference type="GO" id="GO:0000774">
    <property type="term" value="F:adenyl-nucleotide exchange factor activity"/>
    <property type="evidence" value="ECO:0007669"/>
    <property type="project" value="InterPro"/>
</dbReference>
<comment type="caution">
    <text evidence="14">The sequence shown here is derived from an EMBL/GenBank/DDBJ whole genome shotgun (WGS) entry which is preliminary data.</text>
</comment>
<proteinExistence type="inferred from homology"/>
<dbReference type="SUPFAM" id="SSF58014">
    <property type="entry name" value="Coiled-coil domain of nucleotide exchange factor GrpE"/>
    <property type="match status" value="1"/>
</dbReference>
<evidence type="ECO:0000256" key="2">
    <source>
        <dbReference type="ARBA" id="ARBA00009054"/>
    </source>
</evidence>
<evidence type="ECO:0000256" key="8">
    <source>
        <dbReference type="ARBA" id="ARBA00072274"/>
    </source>
</evidence>
<evidence type="ECO:0000256" key="7">
    <source>
        <dbReference type="ARBA" id="ARBA00053401"/>
    </source>
</evidence>
<keyword evidence="15" id="KW-1185">Reference proteome</keyword>
<dbReference type="PRINTS" id="PR00773">
    <property type="entry name" value="GRPEPROTEIN"/>
</dbReference>
<dbReference type="Gene3D" id="3.90.20.20">
    <property type="match status" value="1"/>
</dbReference>
<evidence type="ECO:0000256" key="12">
    <source>
        <dbReference type="RuleBase" id="RU004478"/>
    </source>
</evidence>
<dbReference type="SUPFAM" id="SSF51064">
    <property type="entry name" value="Head domain of nucleotide exchange factor GrpE"/>
    <property type="match status" value="1"/>
</dbReference>
<dbReference type="GO" id="GO:0051082">
    <property type="term" value="F:unfolded protein binding"/>
    <property type="evidence" value="ECO:0007669"/>
    <property type="project" value="TreeGrafter"/>
</dbReference>
<dbReference type="CDD" id="cd00446">
    <property type="entry name" value="GrpE"/>
    <property type="match status" value="1"/>
</dbReference>
<evidence type="ECO:0000256" key="11">
    <source>
        <dbReference type="RuleBase" id="RU000639"/>
    </source>
</evidence>
<dbReference type="EMBL" id="WKKI01000004">
    <property type="protein sequence ID" value="MRX71321.1"/>
    <property type="molecule type" value="Genomic_DNA"/>
</dbReference>
<protein>
    <recommendedName>
        <fullName evidence="8 10">Protein GrpE</fullName>
    </recommendedName>
    <alternativeName>
        <fullName evidence="9 10">HSP-70 cofactor</fullName>
    </alternativeName>
</protein>
<comment type="similarity">
    <text evidence="2 10 12">Belongs to the GrpE family.</text>
</comment>
<dbReference type="InterPro" id="IPR000740">
    <property type="entry name" value="GrpE"/>
</dbReference>
<keyword evidence="6 10" id="KW-0143">Chaperone</keyword>
<evidence type="ECO:0000256" key="9">
    <source>
        <dbReference type="ARBA" id="ARBA00076414"/>
    </source>
</evidence>
<dbReference type="GO" id="GO:0006457">
    <property type="term" value="P:protein folding"/>
    <property type="evidence" value="ECO:0007669"/>
    <property type="project" value="InterPro"/>
</dbReference>